<evidence type="ECO:0000256" key="5">
    <source>
        <dbReference type="ARBA" id="ARBA00023033"/>
    </source>
</evidence>
<dbReference type="InterPro" id="IPR002938">
    <property type="entry name" value="FAD-bd"/>
</dbReference>
<evidence type="ECO:0000256" key="3">
    <source>
        <dbReference type="ARBA" id="ARBA00022827"/>
    </source>
</evidence>
<dbReference type="GO" id="GO:0004497">
    <property type="term" value="F:monooxygenase activity"/>
    <property type="evidence" value="ECO:0007669"/>
    <property type="project" value="UniProtKB-KW"/>
</dbReference>
<evidence type="ECO:0000256" key="2">
    <source>
        <dbReference type="ARBA" id="ARBA00022630"/>
    </source>
</evidence>
<dbReference type="PANTHER" id="PTHR13789">
    <property type="entry name" value="MONOOXYGENASE"/>
    <property type="match status" value="1"/>
</dbReference>
<dbReference type="AlphaFoldDB" id="A0AAN8EMN0"/>
<dbReference type="PRINTS" id="PR00420">
    <property type="entry name" value="RNGMNOXGNASE"/>
</dbReference>
<evidence type="ECO:0000256" key="1">
    <source>
        <dbReference type="ARBA" id="ARBA00007992"/>
    </source>
</evidence>
<proteinExistence type="inferred from homology"/>
<comment type="similarity">
    <text evidence="1">Belongs to the paxM FAD-dependent monooxygenase family.</text>
</comment>
<dbReference type="Proteomes" id="UP001316803">
    <property type="component" value="Unassembled WGS sequence"/>
</dbReference>
<evidence type="ECO:0000313" key="8">
    <source>
        <dbReference type="Proteomes" id="UP001316803"/>
    </source>
</evidence>
<evidence type="ECO:0000259" key="6">
    <source>
        <dbReference type="Pfam" id="PF01494"/>
    </source>
</evidence>
<keyword evidence="5" id="KW-0503">Monooxygenase</keyword>
<dbReference type="SUPFAM" id="SSF51905">
    <property type="entry name" value="FAD/NAD(P)-binding domain"/>
    <property type="match status" value="1"/>
</dbReference>
<name>A0AAN8EMN0_9EURO</name>
<evidence type="ECO:0000256" key="4">
    <source>
        <dbReference type="ARBA" id="ARBA00023002"/>
    </source>
</evidence>
<dbReference type="GO" id="GO:0071949">
    <property type="term" value="F:FAD binding"/>
    <property type="evidence" value="ECO:0007669"/>
    <property type="project" value="InterPro"/>
</dbReference>
<keyword evidence="8" id="KW-1185">Reference proteome</keyword>
<organism evidence="7 8">
    <name type="scientific">Knufia fluminis</name>
    <dbReference type="NCBI Taxonomy" id="191047"/>
    <lineage>
        <taxon>Eukaryota</taxon>
        <taxon>Fungi</taxon>
        <taxon>Dikarya</taxon>
        <taxon>Ascomycota</taxon>
        <taxon>Pezizomycotina</taxon>
        <taxon>Eurotiomycetes</taxon>
        <taxon>Chaetothyriomycetidae</taxon>
        <taxon>Chaetothyriales</taxon>
        <taxon>Trichomeriaceae</taxon>
        <taxon>Knufia</taxon>
    </lineage>
</organism>
<keyword evidence="2" id="KW-0285">Flavoprotein</keyword>
<gene>
    <name evidence="7" type="ORF">OHC33_008891</name>
</gene>
<comment type="caution">
    <text evidence="7">The sequence shown here is derived from an EMBL/GenBank/DDBJ whole genome shotgun (WGS) entry which is preliminary data.</text>
</comment>
<dbReference type="PANTHER" id="PTHR13789:SF309">
    <property type="entry name" value="PUTATIVE (AFU_ORTHOLOGUE AFUA_6G14510)-RELATED"/>
    <property type="match status" value="1"/>
</dbReference>
<reference evidence="7 8" key="1">
    <citation type="submission" date="2022-12" db="EMBL/GenBank/DDBJ databases">
        <title>Genomic features and morphological characterization of a novel Knufia sp. strain isolated from spacecraft assembly facility.</title>
        <authorList>
            <person name="Teixeira M."/>
            <person name="Chander A.M."/>
            <person name="Stajich J.E."/>
            <person name="Venkateswaran K."/>
        </authorList>
    </citation>
    <scope>NUCLEOTIDE SEQUENCE [LARGE SCALE GENOMIC DNA]</scope>
    <source>
        <strain evidence="7 8">FJI-L2-BK-P2</strain>
    </source>
</reference>
<evidence type="ECO:0000313" key="7">
    <source>
        <dbReference type="EMBL" id="KAK5950176.1"/>
    </source>
</evidence>
<dbReference type="Pfam" id="PF01494">
    <property type="entry name" value="FAD_binding_3"/>
    <property type="match status" value="1"/>
</dbReference>
<protein>
    <recommendedName>
        <fullName evidence="6">FAD-binding domain-containing protein</fullName>
    </recommendedName>
</protein>
<keyword evidence="4" id="KW-0560">Oxidoreductase</keyword>
<dbReference type="Gene3D" id="3.50.50.60">
    <property type="entry name" value="FAD/NAD(P)-binding domain"/>
    <property type="match status" value="1"/>
</dbReference>
<keyword evidence="3" id="KW-0274">FAD</keyword>
<dbReference type="InterPro" id="IPR050493">
    <property type="entry name" value="FAD-dep_Monooxygenase_BioMet"/>
</dbReference>
<dbReference type="EMBL" id="JAKLMC020000029">
    <property type="protein sequence ID" value="KAK5950176.1"/>
    <property type="molecule type" value="Genomic_DNA"/>
</dbReference>
<feature type="domain" description="FAD-binding" evidence="6">
    <location>
        <begin position="2"/>
        <end position="331"/>
    </location>
</feature>
<accession>A0AAN8EMN0</accession>
<sequence>MHVAIIGGGAAGLSIALTLHSRGIACTIYESKDAPYRGLGALMLAPNALRLLDSLGLYQQLRSRGFNFSTVEFRDESDNAHDKWQMGNRDKYGYDALRITRPAFLDVLRAAVDERGIKVKYGARYSHVVEETQKGVTFQLGDGTRVQADILVGADGVYSEVRKSIAPTIQPIYSGTLALIATIKRRFANTDLNQTTKPPQTTFFHSQSNALLVLPQEHDGSQACLGTQRKYPEQSREDWVHLGYDKDKLYNLFMQDASKWPARVQDTMSQIDKNDIYIWPFYALPDLPSWTSLPHRRTILVGDAAHSIPPIGGQGACQAIETAYTLAMVISTMSKIPNAPADSFAKSIESWQSARQERVQKARLFTKQLDNNRLPQAERAKLPAGTYWEAGQHPDLSWLYGAGLANSEAKGVTRVKVQKSPTGKRGTVTHVRAATVDGTIDTTANLQNLRRVGTEDIIRGAC</sequence>
<dbReference type="InterPro" id="IPR036188">
    <property type="entry name" value="FAD/NAD-bd_sf"/>
</dbReference>